<dbReference type="AlphaFoldDB" id="A0AAD1Y6M3"/>
<keyword evidence="3" id="KW-1185">Reference proteome</keyword>
<evidence type="ECO:0000256" key="1">
    <source>
        <dbReference type="SAM" id="MobiDB-lite"/>
    </source>
</evidence>
<accession>A0AAD1Y6M3</accession>
<feature type="region of interest" description="Disordered" evidence="1">
    <location>
        <begin position="312"/>
        <end position="370"/>
    </location>
</feature>
<gene>
    <name evidence="2" type="ORF">ECRASSUSDP1_LOCUS26886</name>
</gene>
<proteinExistence type="predicted"/>
<sequence>MKNYQGIIFRKKDFYDHEESDQTKESMLNGAPNALLKNRRIHTSTEGMNRTQRFKRIGTSVPVNKKKVSKLMKSKHPKEIYNTKPQGAFQSLRDQLRRINLRDSSPHNDKNKTLGQLSLVSHIKNNSLSKNGVFGLEIDRKDPQSFIKHNQSTSKNSTRYKKFMKSRRTDWRDEDQKFHEEMVAFKDSLPQFFKNSNFVLINKQGELLEEETEALKAQISKNQENYQETEVPFSNNDEESIYEGKSENERIIQLIPKKFKENLIYKYRDKNTSQRLKGIREVRRNIPKFENKSDILPSKFDAIRSAERSTVFSPKNFPHGGNLISNPTDLDSKGDPIERTYNGREYASGYPKDDDQQVNEDLSDKGTESEEFDLVKLQNEAFSKMFVENKIDDPTSKGNLESYRKSTYPRSKIPFELKQKFDVISDNFNYNDEFWRPEDVMKHDTTPRQEIRKPVFSKIKDGEEEIVTNGAFSAQKRARTTHEKNPNKDKIHEQIGYIKADWIDKIIKIKENMDKKCKCCNKIYCDVERKPRLDTGTQHSGQLMSQKRSHTAIEGPMQTERFLSKYNVNVPPIRPPQSVTQSARGETQELSIFQHYTINNAYIDEAEKNFIPQHPPINISKEECSQINSDLRRYLENGQRLEPQYHKPEGIATQEPIQTLSDDKRNTFYVEKQEGDWQKLDLASPGSTYRTGGLYSQGYSIVYAQPKPVVIRANVENNEWLLKHLKRRRPKNLVKKIFQPVSMERKPFVVQKWTSPFDQFRQKRVERGNAKSMTVELLNQNN</sequence>
<evidence type="ECO:0000313" key="2">
    <source>
        <dbReference type="EMBL" id="CAI2385330.1"/>
    </source>
</evidence>
<organism evidence="2 3">
    <name type="scientific">Euplotes crassus</name>
    <dbReference type="NCBI Taxonomy" id="5936"/>
    <lineage>
        <taxon>Eukaryota</taxon>
        <taxon>Sar</taxon>
        <taxon>Alveolata</taxon>
        <taxon>Ciliophora</taxon>
        <taxon>Intramacronucleata</taxon>
        <taxon>Spirotrichea</taxon>
        <taxon>Hypotrichia</taxon>
        <taxon>Euplotida</taxon>
        <taxon>Euplotidae</taxon>
        <taxon>Moneuplotes</taxon>
    </lineage>
</organism>
<feature type="compositionally biased region" description="Basic and acidic residues" evidence="1">
    <location>
        <begin position="330"/>
        <end position="342"/>
    </location>
</feature>
<comment type="caution">
    <text evidence="2">The sequence shown here is derived from an EMBL/GenBank/DDBJ whole genome shotgun (WGS) entry which is preliminary data.</text>
</comment>
<dbReference type="Proteomes" id="UP001295684">
    <property type="component" value="Unassembled WGS sequence"/>
</dbReference>
<dbReference type="EMBL" id="CAMPGE010027719">
    <property type="protein sequence ID" value="CAI2385330.1"/>
    <property type="molecule type" value="Genomic_DNA"/>
</dbReference>
<reference evidence="2" key="1">
    <citation type="submission" date="2023-07" db="EMBL/GenBank/DDBJ databases">
        <authorList>
            <consortium name="AG Swart"/>
            <person name="Singh M."/>
            <person name="Singh A."/>
            <person name="Seah K."/>
            <person name="Emmerich C."/>
        </authorList>
    </citation>
    <scope>NUCLEOTIDE SEQUENCE</scope>
    <source>
        <strain evidence="2">DP1</strain>
    </source>
</reference>
<protein>
    <submittedName>
        <fullName evidence="2">Uncharacterized protein</fullName>
    </submittedName>
</protein>
<name>A0AAD1Y6M3_EUPCR</name>
<evidence type="ECO:0000313" key="3">
    <source>
        <dbReference type="Proteomes" id="UP001295684"/>
    </source>
</evidence>